<dbReference type="Pfam" id="PF09148">
    <property type="entry name" value="DUF1934"/>
    <property type="match status" value="1"/>
</dbReference>
<name>A0A0D6A1Z4_9LACO</name>
<dbReference type="OrthoDB" id="2315244at2"/>
<dbReference type="KEGG" id="lae:LBAT_0295"/>
<organism evidence="1 3">
    <name type="scientific">Lactobacillus acetotolerans</name>
    <dbReference type="NCBI Taxonomy" id="1600"/>
    <lineage>
        <taxon>Bacteria</taxon>
        <taxon>Bacillati</taxon>
        <taxon>Bacillota</taxon>
        <taxon>Bacilli</taxon>
        <taxon>Lactobacillales</taxon>
        <taxon>Lactobacillaceae</taxon>
        <taxon>Lactobacillus</taxon>
    </lineage>
</organism>
<evidence type="ECO:0000313" key="3">
    <source>
        <dbReference type="Proteomes" id="UP000035709"/>
    </source>
</evidence>
<sequence length="134" mass="15334">MSKVKVNLTSTITQKKETETFKKSTDGELKTIGDITRLSYLEDGVIPVKMLLKENELLIKRGVDENNYSFMRFVPGEKEACRYVVEGRQMDLTSAANLLEFETQEDGSQKLRIEYDLFSGLYLIGNYTVTLIFT</sequence>
<protein>
    <submittedName>
        <fullName evidence="2">DUF1934 domain-containing protein</fullName>
    </submittedName>
</protein>
<proteinExistence type="predicted"/>
<dbReference type="AlphaFoldDB" id="A0A0D6A1Z4"/>
<dbReference type="STRING" id="1600.LBAT_0295"/>
<gene>
    <name evidence="2" type="ORF">LA749_01615</name>
    <name evidence="1" type="ORF">LBAT_0295</name>
</gene>
<dbReference type="SUPFAM" id="SSF50814">
    <property type="entry name" value="Lipocalins"/>
    <property type="match status" value="1"/>
</dbReference>
<reference evidence="1 3" key="1">
    <citation type="submission" date="2015-03" db="EMBL/GenBank/DDBJ databases">
        <title>Complete genome sequence of Lactobacillus acetotolerans NBRC 13120.</title>
        <authorList>
            <person name="Toh H."/>
            <person name="Morita H."/>
            <person name="Fujita N."/>
        </authorList>
    </citation>
    <scope>NUCLEOTIDE SEQUENCE [LARGE SCALE GENOMIC DNA]</scope>
    <source>
        <strain evidence="1 3">NBRC 13120</strain>
    </source>
</reference>
<dbReference type="Proteomes" id="UP000325393">
    <property type="component" value="Chromosome"/>
</dbReference>
<evidence type="ECO:0000313" key="2">
    <source>
        <dbReference type="EMBL" id="QFG50797.1"/>
    </source>
</evidence>
<dbReference type="Proteomes" id="UP000035709">
    <property type="component" value="Chromosome"/>
</dbReference>
<reference evidence="2 4" key="2">
    <citation type="submission" date="2019-09" db="EMBL/GenBank/DDBJ databases">
        <title>Genome sequencing of Lactobacillus acetotolerans.</title>
        <authorList>
            <person name="Kim K."/>
        </authorList>
    </citation>
    <scope>NUCLEOTIDE SEQUENCE [LARGE SCALE GENOMIC DNA]</scope>
    <source>
        <strain evidence="2 4">LA749</strain>
    </source>
</reference>
<dbReference type="GeneID" id="78211672"/>
<dbReference type="EMBL" id="CP044496">
    <property type="protein sequence ID" value="QFG50797.1"/>
    <property type="molecule type" value="Genomic_DNA"/>
</dbReference>
<dbReference type="InterPro" id="IPR012674">
    <property type="entry name" value="Calycin"/>
</dbReference>
<evidence type="ECO:0000313" key="1">
    <source>
        <dbReference type="EMBL" id="BAQ56684.1"/>
    </source>
</evidence>
<evidence type="ECO:0000313" key="4">
    <source>
        <dbReference type="Proteomes" id="UP000325393"/>
    </source>
</evidence>
<dbReference type="InterPro" id="IPR015231">
    <property type="entry name" value="DUF1934"/>
</dbReference>
<dbReference type="PATRIC" id="fig|1600.4.peg.301"/>
<dbReference type="Gene3D" id="2.40.128.20">
    <property type="match status" value="1"/>
</dbReference>
<keyword evidence="3" id="KW-1185">Reference proteome</keyword>
<dbReference type="EMBL" id="AP014808">
    <property type="protein sequence ID" value="BAQ56684.1"/>
    <property type="molecule type" value="Genomic_DNA"/>
</dbReference>
<accession>A0A0D6A1Z4</accession>
<dbReference type="RefSeq" id="WP_054681807.1">
    <property type="nucleotide sequence ID" value="NZ_AP014808.1"/>
</dbReference>